<evidence type="ECO:0000313" key="2">
    <source>
        <dbReference type="EMBL" id="SDF78731.1"/>
    </source>
</evidence>
<feature type="region of interest" description="Disordered" evidence="1">
    <location>
        <begin position="549"/>
        <end position="581"/>
    </location>
</feature>
<gene>
    <name evidence="2" type="ORF">SAMN05192586_11349</name>
</gene>
<dbReference type="GO" id="GO:0016765">
    <property type="term" value="F:transferase activity, transferring alkyl or aryl (other than methyl) groups"/>
    <property type="evidence" value="ECO:0007669"/>
    <property type="project" value="InterPro"/>
</dbReference>
<feature type="region of interest" description="Disordered" evidence="1">
    <location>
        <begin position="1"/>
        <end position="27"/>
    </location>
</feature>
<dbReference type="InterPro" id="IPR036968">
    <property type="entry name" value="Enolpyruvate_Tfrase_sf"/>
</dbReference>
<dbReference type="EMBL" id="FNBX01000013">
    <property type="protein sequence ID" value="SDF78731.1"/>
    <property type="molecule type" value="Genomic_DNA"/>
</dbReference>
<name>A0A1G7NXP1_9BACT</name>
<evidence type="ECO:0000256" key="1">
    <source>
        <dbReference type="SAM" id="MobiDB-lite"/>
    </source>
</evidence>
<protein>
    <submittedName>
        <fullName evidence="2">5-enolpyruvylshikimate-3-phosphate synthase</fullName>
    </submittedName>
</protein>
<dbReference type="RefSeq" id="WP_092154365.1">
    <property type="nucleotide sequence ID" value="NZ_FNBX01000013.1"/>
</dbReference>
<dbReference type="SUPFAM" id="SSF55205">
    <property type="entry name" value="EPT/RTPC-like"/>
    <property type="match status" value="1"/>
</dbReference>
<dbReference type="OrthoDB" id="5469219at2"/>
<accession>A0A1G7NXP1</accession>
<evidence type="ECO:0000313" key="3">
    <source>
        <dbReference type="Proteomes" id="UP000199355"/>
    </source>
</evidence>
<organism evidence="2 3">
    <name type="scientific">Desulfovibrio legallii</name>
    <dbReference type="NCBI Taxonomy" id="571438"/>
    <lineage>
        <taxon>Bacteria</taxon>
        <taxon>Pseudomonadati</taxon>
        <taxon>Thermodesulfobacteriota</taxon>
        <taxon>Desulfovibrionia</taxon>
        <taxon>Desulfovibrionales</taxon>
        <taxon>Desulfovibrionaceae</taxon>
        <taxon>Desulfovibrio</taxon>
    </lineage>
</organism>
<reference evidence="3" key="1">
    <citation type="submission" date="2016-10" db="EMBL/GenBank/DDBJ databases">
        <authorList>
            <person name="Varghese N."/>
            <person name="Submissions S."/>
        </authorList>
    </citation>
    <scope>NUCLEOTIDE SEQUENCE [LARGE SCALE GENOMIC DNA]</scope>
    <source>
        <strain evidence="3">KHC7</strain>
    </source>
</reference>
<sequence length="581" mass="63156">MTEHSHEPREPRAPRQHRDQREARPRRPLREVVSDLDRDILRLLLRRHNLLARMRGDKPRLEPAEEKFLRESWEAAAARVSRDPRLTGHFFALMQEVVFQPRPVAPDAREADAELRPEPPRTAFNLAPPARPVRLEMTAPLACRVTRAWLYLAAATGRPLRLTPCLMNDPIADCVQMFVQAGAALTRTDDGVLARQAPPLGAPDKVLHAGDSAWNFFLLLGHYLGRPSRVKITGGPGLKLADFTALRHALPALGARLVHAVPKSVGLPVRLECSGILPDAFTLPADAPVELAEALLLAAPGYERALSVDLAAHPDRDTALARVLPVLRAAGAQVQADGGKVRVTPGPLALPEAPVLPLEPELAVFLLALPLVQGGSARLTGLWPRWPAALAGWELLQDLGLDLRQDTRKEQGEILAKSATPLQRFPLPELPAHFPADWAALPLALAACAALRGEPVRLPALPPEVAPAEAESFLHAVGCALGEDGLLCKKEQGSPETPWNAPSPVWAMGLALAACARPHRKLGNPGVMTGLYPAFWMLYNSLPEPVLRREPAAPAPDAPKRRRIHTAVVAVPPELPPDEEW</sequence>
<keyword evidence="3" id="KW-1185">Reference proteome</keyword>
<dbReference type="AlphaFoldDB" id="A0A1G7NXP1"/>
<proteinExistence type="predicted"/>
<dbReference type="Gene3D" id="3.65.10.10">
    <property type="entry name" value="Enolpyruvate transferase domain"/>
    <property type="match status" value="2"/>
</dbReference>
<dbReference type="InterPro" id="IPR013792">
    <property type="entry name" value="RNA3'P_cycl/enolpyr_Trfase_a/b"/>
</dbReference>
<dbReference type="STRING" id="571438.SAMN05192586_11349"/>
<dbReference type="Proteomes" id="UP000199355">
    <property type="component" value="Unassembled WGS sequence"/>
</dbReference>